<sequence length="256" mass="28692">MQNLTPHLRSLTPHQKATTHPFLHAAGNGTLPKQTLSKWLSQDRLYAQSYITFIGSLLSKLQLPTSPSPSAHATIAKRVIRVLIDALQNITRELEFFKSVAGEYGLDLGMSWDCDLDDFGNGNDNEEKGKERFGPSPVTHAYLDMFGRAGSAGASLLEGMVVLWASEVCYLTAWRFARGVMESTEGRGELDGGALRERFIPNWTSGEFEEFVNAIGDLVDELAGEVDGREKEVLLEKCEGWWRQVVWLEERFWPEV</sequence>
<proteinExistence type="predicted"/>
<dbReference type="GO" id="GO:0006772">
    <property type="term" value="P:thiamine metabolic process"/>
    <property type="evidence" value="ECO:0007669"/>
    <property type="project" value="UniProtKB-ARBA"/>
</dbReference>
<dbReference type="CDD" id="cd19357">
    <property type="entry name" value="TenA_E_At3g16990-like"/>
    <property type="match status" value="1"/>
</dbReference>
<gene>
    <name evidence="2" type="ORF">BDV25DRAFT_172240</name>
</gene>
<dbReference type="PANTHER" id="PTHR41813:SF2">
    <property type="entry name" value="REGULATOR PAB1642, PUTATIVE (AFU_ORTHOLOGUE AFUA_3G11955)-RELATED"/>
    <property type="match status" value="1"/>
</dbReference>
<dbReference type="InterPro" id="IPR016084">
    <property type="entry name" value="Haem_Oase-like_multi-hlx"/>
</dbReference>
<dbReference type="InterPro" id="IPR053261">
    <property type="entry name" value="Polyketide-peptide_reg"/>
</dbReference>
<dbReference type="EMBL" id="ML742768">
    <property type="protein sequence ID" value="KAE8144139.1"/>
    <property type="molecule type" value="Genomic_DNA"/>
</dbReference>
<dbReference type="SUPFAM" id="SSF48613">
    <property type="entry name" value="Heme oxygenase-like"/>
    <property type="match status" value="1"/>
</dbReference>
<feature type="domain" description="Thiaminase-2/PQQC" evidence="1">
    <location>
        <begin position="11"/>
        <end position="106"/>
    </location>
</feature>
<organism evidence="2 3">
    <name type="scientific">Aspergillus avenaceus</name>
    <dbReference type="NCBI Taxonomy" id="36643"/>
    <lineage>
        <taxon>Eukaryota</taxon>
        <taxon>Fungi</taxon>
        <taxon>Dikarya</taxon>
        <taxon>Ascomycota</taxon>
        <taxon>Pezizomycotina</taxon>
        <taxon>Eurotiomycetes</taxon>
        <taxon>Eurotiomycetidae</taxon>
        <taxon>Eurotiales</taxon>
        <taxon>Aspergillaceae</taxon>
        <taxon>Aspergillus</taxon>
        <taxon>Aspergillus subgen. Circumdati</taxon>
    </lineage>
</organism>
<name>A0A5N6TDB4_ASPAV</name>
<dbReference type="PANTHER" id="PTHR41813">
    <property type="entry name" value="REGULATOR PAB1642, PUTATIVE (AFU_ORTHOLOGUE AFUA_3G11955)-RELATED"/>
    <property type="match status" value="1"/>
</dbReference>
<reference evidence="2 3" key="1">
    <citation type="submission" date="2019-04" db="EMBL/GenBank/DDBJ databases">
        <title>Friends and foes A comparative genomics study of 23 Aspergillus species from section Flavi.</title>
        <authorList>
            <consortium name="DOE Joint Genome Institute"/>
            <person name="Kjaerbolling I."/>
            <person name="Vesth T."/>
            <person name="Frisvad J.C."/>
            <person name="Nybo J.L."/>
            <person name="Theobald S."/>
            <person name="Kildgaard S."/>
            <person name="Isbrandt T."/>
            <person name="Kuo A."/>
            <person name="Sato A."/>
            <person name="Lyhne E.K."/>
            <person name="Kogle M.E."/>
            <person name="Wiebenga A."/>
            <person name="Kun R.S."/>
            <person name="Lubbers R.J."/>
            <person name="Makela M.R."/>
            <person name="Barry K."/>
            <person name="Chovatia M."/>
            <person name="Clum A."/>
            <person name="Daum C."/>
            <person name="Haridas S."/>
            <person name="He G."/>
            <person name="LaButti K."/>
            <person name="Lipzen A."/>
            <person name="Mondo S."/>
            <person name="Riley R."/>
            <person name="Salamov A."/>
            <person name="Simmons B.A."/>
            <person name="Magnuson J.K."/>
            <person name="Henrissat B."/>
            <person name="Mortensen U.H."/>
            <person name="Larsen T.O."/>
            <person name="Devries R.P."/>
            <person name="Grigoriev I.V."/>
            <person name="Machida M."/>
            <person name="Baker S.E."/>
            <person name="Andersen M.R."/>
        </authorList>
    </citation>
    <scope>NUCLEOTIDE SEQUENCE [LARGE SCALE GENOMIC DNA]</scope>
    <source>
        <strain evidence="2 3">IBT 18842</strain>
    </source>
</reference>
<evidence type="ECO:0000313" key="3">
    <source>
        <dbReference type="Proteomes" id="UP000325780"/>
    </source>
</evidence>
<keyword evidence="3" id="KW-1185">Reference proteome</keyword>
<evidence type="ECO:0000313" key="2">
    <source>
        <dbReference type="EMBL" id="KAE8144139.1"/>
    </source>
</evidence>
<dbReference type="Pfam" id="PF03070">
    <property type="entry name" value="TENA_THI-4"/>
    <property type="match status" value="1"/>
</dbReference>
<dbReference type="InterPro" id="IPR004305">
    <property type="entry name" value="Thiaminase-2/PQQC"/>
</dbReference>
<dbReference type="OrthoDB" id="37730at2759"/>
<dbReference type="AlphaFoldDB" id="A0A5N6TDB4"/>
<accession>A0A5N6TDB4</accession>
<dbReference type="Proteomes" id="UP000325780">
    <property type="component" value="Unassembled WGS sequence"/>
</dbReference>
<dbReference type="Gene3D" id="1.20.910.10">
    <property type="entry name" value="Heme oxygenase-like"/>
    <property type="match status" value="1"/>
</dbReference>
<evidence type="ECO:0000259" key="1">
    <source>
        <dbReference type="Pfam" id="PF03070"/>
    </source>
</evidence>
<protein>
    <submittedName>
        <fullName evidence="2">Heme oxygenase-like protein</fullName>
    </submittedName>
</protein>